<keyword evidence="9" id="KW-0325">Glycoprotein</keyword>
<dbReference type="RefSeq" id="XP_029300909.1">
    <property type="nucleotide sequence ID" value="XM_029445049.1"/>
</dbReference>
<dbReference type="NCBIfam" id="NF040941">
    <property type="entry name" value="GGGWT_bact"/>
    <property type="match status" value="1"/>
</dbReference>
<comment type="similarity">
    <text evidence="2">Belongs to the tenascin family.</text>
</comment>
<evidence type="ECO:0000313" key="16">
    <source>
        <dbReference type="Proteomes" id="UP000504630"/>
    </source>
</evidence>
<organism evidence="16 17">
    <name type="scientific">Cottoperca gobio</name>
    <name type="common">Frogmouth</name>
    <name type="synonym">Aphritis gobio</name>
    <dbReference type="NCBI Taxonomy" id="56716"/>
    <lineage>
        <taxon>Eukaryota</taxon>
        <taxon>Metazoa</taxon>
        <taxon>Chordata</taxon>
        <taxon>Craniata</taxon>
        <taxon>Vertebrata</taxon>
        <taxon>Euteleostomi</taxon>
        <taxon>Actinopterygii</taxon>
        <taxon>Neopterygii</taxon>
        <taxon>Teleostei</taxon>
        <taxon>Neoteleostei</taxon>
        <taxon>Acanthomorphata</taxon>
        <taxon>Eupercaria</taxon>
        <taxon>Perciformes</taxon>
        <taxon>Notothenioidei</taxon>
        <taxon>Bovichtidae</taxon>
        <taxon>Cottoperca</taxon>
    </lineage>
</organism>
<dbReference type="Gene3D" id="2.20.25.10">
    <property type="match status" value="1"/>
</dbReference>
<reference evidence="17" key="1">
    <citation type="submission" date="2025-08" db="UniProtKB">
        <authorList>
            <consortium name="RefSeq"/>
        </authorList>
    </citation>
    <scope>IDENTIFICATION</scope>
</reference>
<keyword evidence="6 12" id="KW-0732">Signal</keyword>
<feature type="domain" description="Fibronectin type-III" evidence="14">
    <location>
        <begin position="1411"/>
        <end position="1502"/>
    </location>
</feature>
<dbReference type="GO" id="GO:0030155">
    <property type="term" value="P:regulation of cell adhesion"/>
    <property type="evidence" value="ECO:0007669"/>
    <property type="project" value="TreeGrafter"/>
</dbReference>
<evidence type="ECO:0000256" key="6">
    <source>
        <dbReference type="ARBA" id="ARBA00022729"/>
    </source>
</evidence>
<dbReference type="PROSITE" id="PS50853">
    <property type="entry name" value="FN3"/>
    <property type="match status" value="12"/>
</dbReference>
<gene>
    <name evidence="17" type="primary">LOC115016930</name>
</gene>
<feature type="compositionally biased region" description="Polar residues" evidence="11">
    <location>
        <begin position="1205"/>
        <end position="1220"/>
    </location>
</feature>
<dbReference type="InterPro" id="IPR014716">
    <property type="entry name" value="Fibrinogen_a/b/g_C_1"/>
</dbReference>
<feature type="domain" description="Fibronectin type-III" evidence="14">
    <location>
        <begin position="864"/>
        <end position="950"/>
    </location>
</feature>
<dbReference type="InterPro" id="IPR013783">
    <property type="entry name" value="Ig-like_fold"/>
</dbReference>
<keyword evidence="5 10" id="KW-0245">EGF-like domain</keyword>
<dbReference type="PROSITE" id="PS51406">
    <property type="entry name" value="FIBRINOGEN_C_2"/>
    <property type="match status" value="1"/>
</dbReference>
<feature type="domain" description="Fibronectin type-III" evidence="14">
    <location>
        <begin position="2055"/>
        <end position="2143"/>
    </location>
</feature>
<feature type="compositionally biased region" description="Low complexity" evidence="11">
    <location>
        <begin position="1221"/>
        <end position="1247"/>
    </location>
</feature>
<evidence type="ECO:0000259" key="13">
    <source>
        <dbReference type="PROSITE" id="PS50026"/>
    </source>
</evidence>
<feature type="domain" description="Fibronectin type-III" evidence="14">
    <location>
        <begin position="1968"/>
        <end position="2054"/>
    </location>
</feature>
<dbReference type="PROSITE" id="PS50026">
    <property type="entry name" value="EGF_3"/>
    <property type="match status" value="1"/>
</dbReference>
<dbReference type="InterPro" id="IPR000742">
    <property type="entry name" value="EGF"/>
</dbReference>
<dbReference type="Gene3D" id="2.60.40.10">
    <property type="entry name" value="Immunoglobulins"/>
    <property type="match status" value="16"/>
</dbReference>
<dbReference type="FunFam" id="2.10.25.10:FF:000001">
    <property type="entry name" value="Tenascin C"/>
    <property type="match status" value="11"/>
</dbReference>
<feature type="domain" description="Fibronectin type-III" evidence="14">
    <location>
        <begin position="1878"/>
        <end position="1967"/>
    </location>
</feature>
<protein>
    <submittedName>
        <fullName evidence="17">Tenascin-like isoform X3</fullName>
    </submittedName>
</protein>
<dbReference type="InterPro" id="IPR036056">
    <property type="entry name" value="Fibrinogen-like_C"/>
</dbReference>
<keyword evidence="7" id="KW-0677">Repeat</keyword>
<comment type="subcellular location">
    <subcellularLocation>
        <location evidence="1">Secreted</location>
        <location evidence="1">Extracellular space</location>
        <location evidence="1">Extracellular matrix</location>
    </subcellularLocation>
</comment>
<dbReference type="GeneID" id="115016930"/>
<evidence type="ECO:0000256" key="10">
    <source>
        <dbReference type="PROSITE-ProRule" id="PRU00076"/>
    </source>
</evidence>
<evidence type="ECO:0000256" key="2">
    <source>
        <dbReference type="ARBA" id="ARBA00008673"/>
    </source>
</evidence>
<feature type="domain" description="Fibronectin type-III" evidence="14">
    <location>
        <begin position="955"/>
        <end position="1043"/>
    </location>
</feature>
<comment type="caution">
    <text evidence="10">Lacks conserved residue(s) required for the propagation of feature annotation.</text>
</comment>
<feature type="domain" description="Fibronectin type-III" evidence="14">
    <location>
        <begin position="1086"/>
        <end position="1177"/>
    </location>
</feature>
<dbReference type="InterPro" id="IPR002181">
    <property type="entry name" value="Fibrinogen_a/b/g_C_dom"/>
</dbReference>
<dbReference type="InterPro" id="IPR050991">
    <property type="entry name" value="ECM_Regulatory_Proteins"/>
</dbReference>
<dbReference type="SUPFAM" id="SSF49265">
    <property type="entry name" value="Fibronectin type III"/>
    <property type="match status" value="13"/>
</dbReference>
<dbReference type="SMART" id="SM00181">
    <property type="entry name" value="EGF"/>
    <property type="match status" value="14"/>
</dbReference>
<dbReference type="FunFam" id="3.90.215.10:FF:000001">
    <property type="entry name" value="Tenascin isoform 1"/>
    <property type="match status" value="1"/>
</dbReference>
<evidence type="ECO:0000256" key="8">
    <source>
        <dbReference type="ARBA" id="ARBA00023157"/>
    </source>
</evidence>
<evidence type="ECO:0000256" key="7">
    <source>
        <dbReference type="ARBA" id="ARBA00022737"/>
    </source>
</evidence>
<dbReference type="PROSITE" id="PS00022">
    <property type="entry name" value="EGF_1"/>
    <property type="match status" value="5"/>
</dbReference>
<feature type="domain" description="EGF-like" evidence="13">
    <location>
        <begin position="466"/>
        <end position="497"/>
    </location>
</feature>
<evidence type="ECO:0000256" key="9">
    <source>
        <dbReference type="ARBA" id="ARBA00023180"/>
    </source>
</evidence>
<dbReference type="GO" id="GO:0031175">
    <property type="term" value="P:neuron projection development"/>
    <property type="evidence" value="ECO:0007669"/>
    <property type="project" value="TreeGrafter"/>
</dbReference>
<feature type="domain" description="Fibronectin type-III" evidence="14">
    <location>
        <begin position="1684"/>
        <end position="1788"/>
    </location>
</feature>
<feature type="domain" description="Fibronectin type-III" evidence="14">
    <location>
        <begin position="773"/>
        <end position="863"/>
    </location>
</feature>
<dbReference type="CDD" id="cd00054">
    <property type="entry name" value="EGF_CA"/>
    <property type="match status" value="3"/>
</dbReference>
<evidence type="ECO:0000256" key="12">
    <source>
        <dbReference type="SAM" id="SignalP"/>
    </source>
</evidence>
<dbReference type="Pfam" id="PF25024">
    <property type="entry name" value="EGF_TEN"/>
    <property type="match status" value="2"/>
</dbReference>
<dbReference type="PANTHER" id="PTHR46708">
    <property type="entry name" value="TENASCIN"/>
    <property type="match status" value="1"/>
</dbReference>
<dbReference type="Pfam" id="PF00147">
    <property type="entry name" value="Fibrinogen_C"/>
    <property type="match status" value="1"/>
</dbReference>
<evidence type="ECO:0000259" key="15">
    <source>
        <dbReference type="PROSITE" id="PS51406"/>
    </source>
</evidence>
<dbReference type="OrthoDB" id="442731at2759"/>
<feature type="domain" description="Fibronectin type-III" evidence="14">
    <location>
        <begin position="1320"/>
        <end position="1410"/>
    </location>
</feature>
<dbReference type="GO" id="GO:0005615">
    <property type="term" value="C:extracellular space"/>
    <property type="evidence" value="ECO:0007669"/>
    <property type="project" value="TreeGrafter"/>
</dbReference>
<dbReference type="Pfam" id="PF23106">
    <property type="entry name" value="EGF_Teneurin"/>
    <property type="match status" value="2"/>
</dbReference>
<dbReference type="SUPFAM" id="SSF56496">
    <property type="entry name" value="Fibrinogen C-terminal domain-like"/>
    <property type="match status" value="1"/>
</dbReference>
<feature type="domain" description="Fibrinogen C-terminal" evidence="15">
    <location>
        <begin position="2141"/>
        <end position="2356"/>
    </location>
</feature>
<sequence length="2367" mass="256925">MGARGVLGCLLLTALLSLSNAGLVKKILRHRRQTLVSPKEHNLTLPNTDQPVVFNHVYNINVPASSLCSVDLDAPESTALHPKDAAVSSGNPMTEHTVNGENQIIFTHRINIPRQACGCSDDLPGLKDLLSRLEMLEGEVSTLRDQCSSAQVTGELGTKPYCSGHGNYSTETCGCICEPGWKGLNCSESECPNNCHGQGRCVGGKCKCFKGFAGKDCTLEVCTADCGAHGKCVGSVCICSGGFFGEDCSQTKCLNNCLGRGRCEDGDCVCDEPWTGFDCSEVICPKDCYDRGRCMNGTCYCDEGYVGEDCGDRTCPNNCHGNGFCVDGQCVCAAGFNGEDCSRVTCLNDCNDRGTCFNGMCICDMGYQGADCSQLACLNNCNNRGQCINGQCACDVGFQEDDCAELSCPNDCQHRGRCVNGQCVCEEGFAGEDCSIRTCPSNCYGRGECIKGRCVCHSDFTGEDCAELSCPNNCRNRGRCIDGQCICDEGFSGEDCSQKACPNDCLGLGDCVDGKCICQEGYSGDDCSVHACPGNCNNRGRCINGRCTCESGYEGESCAQLSCLNNCQDKGRCVNGRCVCDEGYIGEDCSEVSPPKDLNVGDTTSDTVDLNWDNEMLVTEYIVTYVPTSPGGLQQQFTVAGDKTAATIKELEPGIEYLISVYAVLSNKKSVPVSARVATELPKPEGLIFKSVRESSVEVMWDQVDFSFDGWEIYFRKTKEENGKIVSTLPPTQNQFLQSNLAPGQEYEVSVAIIKNNTKGPQTSKRVTTKIDGPREVEVKDVTDSSALVSWSQPAAPIDSVTMVYGPSSNPSDESIVEISPPDKQYSIDGLRPDTEYKVLLISRSGDLTSDPTNTTFTTDLDAPMELQAVSQTDDSITLEWTNSQADVGIYLVKYTTISGATHGEENIPRGPGATTKATISGLKPGTEYGIGVTAVKKDRESVPATTNAATDIDPPRVFEETGSTETSLALRWQKPQAKVGAYRLVYVSRDGQVEEVEIPAKATSHVLFNLTPGMSYTLTLAAERGHKRSAPVTLSASTASFTFYLADSDDRELTTPTGAEDNIISFVFLDPSESQFSVETEPEDELGKLNISGITPDGFDLSWKLKAHSVYDSLAVEYKDTQRLWDVREVQLPGNATGSRIHGLNASTEYQIKLYGNASSQRSALLDAVAVTAPKPTSPDVLMLSIKDAPTTPTTALDFEAVQNPNPLRPLNTSDTGVMSSGAEPESSSPGVLGDLTVDVTSTSVSPTRSAPDEAFEQLSSPSGATQAHVTTLPGSVRKAEVEGLSPSTQYNITMQGLVEGKRSLPLSVFTTTEELKPMVVNLTISDITWDGFTASWSPMGGEFDSFVIEVTNLENFEESQNLSLSGDAFSLSISGLNPNTGYMVGLFGLYQGSFLEPVYTEATLVNQPVVGILYISNLTSESFSIFWNGTEGKFDGFILEIIGSDWLTEPKEYNISHNVKSHDVTGLRPSTDYVAYFYGTYKGSRTSAVSIVASTAEEPDLSRLVVSNITSDRFSLSWRTGEKAFDNFIVEVRESALPSQAMGRALPGDVHSTVMAGLKASTSYNIKLYASDGGQNTQPLFAVAITEDVPQLGPIAASSVSPHNLSLSWSTVSGHFDGFVIRVSDPEQQSDTLEFRLPGEARNITISNLMDATGYDIELYGISHGRHTPSVLAHAVTAPLPKVENLTISNITPYGFRVSWEVKQQQQPQGGLAPSSGGFRHFLIVVTDSGWLLEPQEFTVPGNQSHLDIWGLITGIGYEVRLTGVSESGLLSRPLTTVAVTEAEPEVEHLFVSDITADGFRLSWTANEDLFDRYVIKIRDGKRLAHPQEYSVRGDERTKVLSGLLSGTEYEIELYGVTLDQRSQPIFGVAQTGLSTPSGLSFSEVMDSSAVVHWSMPRAPVDNYRVTYVPFEGGSPLMVTVDGDVFEAMLPNMMPGKKYQVTVSAVKGLEESDPNTDTVITALDRPQGLTAANVTDTSALLLWQPSVATVDGYIITYSGDSVFPVVEHVSGNTVEFEMHSLVPGTHYTVEVHAMKDAQKSDSAVTEFTTDVDPPRDLTAINIQTDGATLTWKPPQAAVTGYTLTFYSADGVIREVVLSPTASSYNMATLTGSTEYNVRLQTIAGAQRSRRVTTVFTTIGELYRRPKDCAQILLNGETTSGLYTVYVGGEESQPIQVYCDMATDGGGWMVFLRRQNGKLEFFRNWKNYTAGFGNMSDEFWLGLSNLHKITNSGHYELRVDLRDDGETAYAQYDKLTIAEPKTRYKVYIGAYSGTAGDSMTYHQGRPFSTYDNDNDIAVTNCALSYKGAFWYKNCHRVNLMGKYGDTSHSKGINWFHWKGHEHSIEFAEMKIRPANFRSFENRKKRS</sequence>
<dbReference type="CDD" id="cd00087">
    <property type="entry name" value="FReD"/>
    <property type="match status" value="1"/>
</dbReference>
<keyword evidence="16" id="KW-1185">Reference proteome</keyword>
<dbReference type="PANTHER" id="PTHR46708:SF1">
    <property type="entry name" value="TENASCIN"/>
    <property type="match status" value="1"/>
</dbReference>
<feature type="chain" id="PRO_5026948632" evidence="12">
    <location>
        <begin position="22"/>
        <end position="2367"/>
    </location>
</feature>
<dbReference type="Gene3D" id="3.90.215.10">
    <property type="entry name" value="Gamma Fibrinogen, chain A, domain 1"/>
    <property type="match status" value="1"/>
</dbReference>
<accession>A0A6J2QSJ4</accession>
<evidence type="ECO:0000256" key="5">
    <source>
        <dbReference type="ARBA" id="ARBA00022536"/>
    </source>
</evidence>
<dbReference type="Pfam" id="PF00041">
    <property type="entry name" value="fn3"/>
    <property type="match status" value="11"/>
</dbReference>
<dbReference type="InterPro" id="IPR003961">
    <property type="entry name" value="FN3_dom"/>
</dbReference>
<proteinExistence type="inferred from homology"/>
<feature type="domain" description="Fibronectin type-III" evidence="14">
    <location>
        <begin position="1592"/>
        <end position="1683"/>
    </location>
</feature>
<dbReference type="Gene3D" id="2.10.25.10">
    <property type="entry name" value="Laminin"/>
    <property type="match status" value="12"/>
</dbReference>
<dbReference type="Proteomes" id="UP000504630">
    <property type="component" value="Chromosome 12"/>
</dbReference>
<feature type="domain" description="Fibronectin type-III" evidence="14">
    <location>
        <begin position="594"/>
        <end position="684"/>
    </location>
</feature>
<dbReference type="SMART" id="SM00060">
    <property type="entry name" value="FN3"/>
    <property type="match status" value="16"/>
</dbReference>
<keyword evidence="4" id="KW-0272">Extracellular matrix</keyword>
<dbReference type="SMART" id="SM00186">
    <property type="entry name" value="FBG"/>
    <property type="match status" value="1"/>
</dbReference>
<feature type="disulfide bond" evidence="10">
    <location>
        <begin position="487"/>
        <end position="496"/>
    </location>
</feature>
<dbReference type="PROSITE" id="PS01186">
    <property type="entry name" value="EGF_2"/>
    <property type="match status" value="5"/>
</dbReference>
<evidence type="ECO:0000259" key="14">
    <source>
        <dbReference type="PROSITE" id="PS50853"/>
    </source>
</evidence>
<dbReference type="FunFam" id="2.60.40.10:FF:000099">
    <property type="entry name" value="Fibronectin 1"/>
    <property type="match status" value="1"/>
</dbReference>
<evidence type="ECO:0000313" key="17">
    <source>
        <dbReference type="RefSeq" id="XP_029300909.1"/>
    </source>
</evidence>
<name>A0A6J2QSJ4_COTGO</name>
<feature type="region of interest" description="Disordered" evidence="11">
    <location>
        <begin position="1205"/>
        <end position="1270"/>
    </location>
</feature>
<evidence type="ECO:0000256" key="11">
    <source>
        <dbReference type="SAM" id="MobiDB-lite"/>
    </source>
</evidence>
<evidence type="ECO:0000256" key="1">
    <source>
        <dbReference type="ARBA" id="ARBA00004498"/>
    </source>
</evidence>
<keyword evidence="8 10" id="KW-1015">Disulfide bond</keyword>
<evidence type="ECO:0000256" key="3">
    <source>
        <dbReference type="ARBA" id="ARBA00022525"/>
    </source>
</evidence>
<dbReference type="InParanoid" id="A0A6J2QSJ4"/>
<dbReference type="CDD" id="cd00063">
    <property type="entry name" value="FN3"/>
    <property type="match status" value="14"/>
</dbReference>
<dbReference type="InterPro" id="IPR036116">
    <property type="entry name" value="FN3_sf"/>
</dbReference>
<evidence type="ECO:0000256" key="4">
    <source>
        <dbReference type="ARBA" id="ARBA00022530"/>
    </source>
</evidence>
<feature type="signal peptide" evidence="12">
    <location>
        <begin position="1"/>
        <end position="21"/>
    </location>
</feature>
<feature type="disulfide bond" evidence="10">
    <location>
        <begin position="470"/>
        <end position="480"/>
    </location>
</feature>
<keyword evidence="3" id="KW-0964">Secreted</keyword>
<feature type="compositionally biased region" description="Polar residues" evidence="11">
    <location>
        <begin position="1259"/>
        <end position="1270"/>
    </location>
</feature>